<feature type="domain" description="Ubiquitin-like" evidence="1">
    <location>
        <begin position="76"/>
        <end position="123"/>
    </location>
</feature>
<evidence type="ECO:0000313" key="2">
    <source>
        <dbReference type="EMBL" id="KAK9867137.1"/>
    </source>
</evidence>
<dbReference type="Gene3D" id="3.10.20.90">
    <property type="entry name" value="Phosphatidylinositol 3-kinase Catalytic Subunit, Chain A, domain 1"/>
    <property type="match status" value="2"/>
</dbReference>
<sequence>MQVLLKINGKTRCTLVEPRQTVGELIKLSGARPDETSLISQGRLLHPHSTVAACGLRPDATVYVHGRLLGGKPVKVHVITHSPNNKSEVSIDIEESASKQEVKQKLATATGIPIEHQKVVLSGIGQLAVGDKRSNIGFSSCGSTNGVGLAVAGSK</sequence>
<evidence type="ECO:0000313" key="3">
    <source>
        <dbReference type="Proteomes" id="UP001485043"/>
    </source>
</evidence>
<reference evidence="2 3" key="1">
    <citation type="journal article" date="2024" name="Nat. Commun.">
        <title>Phylogenomics reveals the evolutionary origins of lichenization in chlorophyte algae.</title>
        <authorList>
            <person name="Puginier C."/>
            <person name="Libourel C."/>
            <person name="Otte J."/>
            <person name="Skaloud P."/>
            <person name="Haon M."/>
            <person name="Grisel S."/>
            <person name="Petersen M."/>
            <person name="Berrin J.G."/>
            <person name="Delaux P.M."/>
            <person name="Dal Grande F."/>
            <person name="Keller J."/>
        </authorList>
    </citation>
    <scope>NUCLEOTIDE SEQUENCE [LARGE SCALE GENOMIC DNA]</scope>
    <source>
        <strain evidence="2 3">SAG 2523</strain>
    </source>
</reference>
<dbReference type="PROSITE" id="PS50053">
    <property type="entry name" value="UBIQUITIN_2"/>
    <property type="match status" value="2"/>
</dbReference>
<dbReference type="Proteomes" id="UP001485043">
    <property type="component" value="Unassembled WGS sequence"/>
</dbReference>
<feature type="domain" description="Ubiquitin-like" evidence="1">
    <location>
        <begin position="14"/>
        <end position="71"/>
    </location>
</feature>
<dbReference type="SUPFAM" id="SSF54236">
    <property type="entry name" value="Ubiquitin-like"/>
    <property type="match status" value="2"/>
</dbReference>
<comment type="caution">
    <text evidence="2">The sequence shown here is derived from an EMBL/GenBank/DDBJ whole genome shotgun (WGS) entry which is preliminary data.</text>
</comment>
<proteinExistence type="predicted"/>
<protein>
    <recommendedName>
        <fullName evidence="1">Ubiquitin-like domain-containing protein</fullName>
    </recommendedName>
</protein>
<dbReference type="InterPro" id="IPR029071">
    <property type="entry name" value="Ubiquitin-like_domsf"/>
</dbReference>
<accession>A0AAW1TEX9</accession>
<dbReference type="Pfam" id="PF00240">
    <property type="entry name" value="ubiquitin"/>
    <property type="match status" value="2"/>
</dbReference>
<dbReference type="InterPro" id="IPR000626">
    <property type="entry name" value="Ubiquitin-like_dom"/>
</dbReference>
<dbReference type="EMBL" id="JALJOV010000106">
    <property type="protein sequence ID" value="KAK9867137.1"/>
    <property type="molecule type" value="Genomic_DNA"/>
</dbReference>
<name>A0AAW1TEX9_9CHLO</name>
<evidence type="ECO:0000259" key="1">
    <source>
        <dbReference type="PROSITE" id="PS50053"/>
    </source>
</evidence>
<keyword evidence="3" id="KW-1185">Reference proteome</keyword>
<organism evidence="2 3">
    <name type="scientific">Apatococcus fuscideae</name>
    <dbReference type="NCBI Taxonomy" id="2026836"/>
    <lineage>
        <taxon>Eukaryota</taxon>
        <taxon>Viridiplantae</taxon>
        <taxon>Chlorophyta</taxon>
        <taxon>core chlorophytes</taxon>
        <taxon>Trebouxiophyceae</taxon>
        <taxon>Chlorellales</taxon>
        <taxon>Chlorellaceae</taxon>
        <taxon>Apatococcus</taxon>
    </lineage>
</organism>
<dbReference type="AlphaFoldDB" id="A0AAW1TEX9"/>
<dbReference type="SMART" id="SM00213">
    <property type="entry name" value="UBQ"/>
    <property type="match status" value="2"/>
</dbReference>
<gene>
    <name evidence="2" type="ORF">WJX84_001859</name>
</gene>